<dbReference type="PROSITE" id="PS51318">
    <property type="entry name" value="TAT"/>
    <property type="match status" value="1"/>
</dbReference>
<dbReference type="InterPro" id="IPR006311">
    <property type="entry name" value="TAT_signal"/>
</dbReference>
<feature type="signal peptide" evidence="1">
    <location>
        <begin position="1"/>
        <end position="27"/>
    </location>
</feature>
<proteinExistence type="predicted"/>
<keyword evidence="3" id="KW-1185">Reference proteome</keyword>
<dbReference type="InterPro" id="IPR015943">
    <property type="entry name" value="WD40/YVTN_repeat-like_dom_sf"/>
</dbReference>
<reference evidence="2 3" key="1">
    <citation type="submission" date="2020-03" db="EMBL/GenBank/DDBJ databases">
        <title>Genomic Encyclopedia of Type Strains, Phase III (KMG-III): the genomes of soil and plant-associated and newly described type strains.</title>
        <authorList>
            <person name="Whitman W."/>
        </authorList>
    </citation>
    <scope>NUCLEOTIDE SEQUENCE [LARGE SCALE GENOMIC DNA]</scope>
    <source>
        <strain evidence="2 3">CECT 4207</strain>
    </source>
</reference>
<sequence length="507" mass="54226">MKHRRSALRALAVLTVAILLSACTSTAVPGTPTATPPAPSAAAVERNTEVATAVWEVPLEPIGQPVVADGVALVYAKSATGVAAHAFTVATGKELWTQPVHPGMDSFVSPLEPAVTKTASGRSAAIFLQAATPPADNRGMAWWTAPVAVDLKTGKEIHRGKAQMVTTRPFACDEVLDMCFIAYDESWNSVEHWVDLESGDEESGADVNPLEGNFRPVGKGLYSVVNGTKESLARVDHGVVRWVVEIEKLFGKGAIADMGSHFTYSRKLDLFVGSVRINPKDFEPRTYTDHDFQLNLRETTKAVGFRASSARVLWTAEGSELECAKTVGTAKTKLEGGEAFPVRCEYVDGFIQFPTGTYRGAHSKVVGYDPTTGETAWEGDPIEVRAWTASGIIPMASRGDLVISGFYAESTLLDTRTGKFRGASFLDGFVCWKDTSYTAPPNGPFPDLPEDAVSAGSRIAFPCLKSGSRATGYTYAALTDVDTVDNGMAVISSEKSIAGFQLLKALT</sequence>
<dbReference type="InterPro" id="IPR011047">
    <property type="entry name" value="Quinoprotein_ADH-like_sf"/>
</dbReference>
<dbReference type="EMBL" id="JAAOZD010000001">
    <property type="protein sequence ID" value="NIJ00383.1"/>
    <property type="molecule type" value="Genomic_DNA"/>
</dbReference>
<evidence type="ECO:0000313" key="3">
    <source>
        <dbReference type="Proteomes" id="UP000802392"/>
    </source>
</evidence>
<evidence type="ECO:0000313" key="2">
    <source>
        <dbReference type="EMBL" id="NIJ00383.1"/>
    </source>
</evidence>
<dbReference type="SUPFAM" id="SSF50998">
    <property type="entry name" value="Quinoprotein alcohol dehydrogenase-like"/>
    <property type="match status" value="1"/>
</dbReference>
<dbReference type="Proteomes" id="UP000802392">
    <property type="component" value="Unassembled WGS sequence"/>
</dbReference>
<gene>
    <name evidence="2" type="ORF">FHR86_000681</name>
</gene>
<evidence type="ECO:0000256" key="1">
    <source>
        <dbReference type="SAM" id="SignalP"/>
    </source>
</evidence>
<protein>
    <submittedName>
        <fullName evidence="2">Outer membrane protein assembly factor BamB</fullName>
    </submittedName>
</protein>
<accession>A0ABX0TCY1</accession>
<organism evidence="2 3">
    <name type="scientific">Paenarthrobacter ilicis</name>
    <dbReference type="NCBI Taxonomy" id="43665"/>
    <lineage>
        <taxon>Bacteria</taxon>
        <taxon>Bacillati</taxon>
        <taxon>Actinomycetota</taxon>
        <taxon>Actinomycetes</taxon>
        <taxon>Micrococcales</taxon>
        <taxon>Micrococcaceae</taxon>
        <taxon>Paenarthrobacter</taxon>
    </lineage>
</organism>
<keyword evidence="1" id="KW-0732">Signal</keyword>
<dbReference type="Gene3D" id="2.130.10.10">
    <property type="entry name" value="YVTN repeat-like/Quinoprotein amine dehydrogenase"/>
    <property type="match status" value="1"/>
</dbReference>
<name>A0ABX0TCY1_9MICC</name>
<feature type="chain" id="PRO_5047032850" evidence="1">
    <location>
        <begin position="28"/>
        <end position="507"/>
    </location>
</feature>
<dbReference type="RefSeq" id="WP_208381133.1">
    <property type="nucleotide sequence ID" value="NZ_BAAAVO010000002.1"/>
</dbReference>
<comment type="caution">
    <text evidence="2">The sequence shown here is derived from an EMBL/GenBank/DDBJ whole genome shotgun (WGS) entry which is preliminary data.</text>
</comment>
<dbReference type="PROSITE" id="PS51257">
    <property type="entry name" value="PROKAR_LIPOPROTEIN"/>
    <property type="match status" value="1"/>
</dbReference>